<accession>A0A9D4X0F5</accession>
<sequence>MWDVVKETYSNVDNTSVIFEIKSILHDLRQDDRSVIEYFNTLNRHWQQLDVYDEVEWSCTEDKKKYKELVEKDRVYKFLLGLNTELDEVRGRILGTKPLPKIREAFLEIRREESRRKVMLGKSSAVPSIEGSAMAARGDQRSFQKKTRPWCDHCKKPGHAKETCWIIHGKPSELKWTKNWDSMGNTTEVNSHSSPFNKEQMEALQKMLQQTIEASKPTPEPNENATETAEPTHGPEETTLENVKEIAVETTTPTTETAPENNVKVYSRKSKKGIESCTAPRQNQETSKTLENDVPSGNTAPNSVNVDDINIPIALRKNTN</sequence>
<dbReference type="PANTHER" id="PTHR34222">
    <property type="entry name" value="GAG_PRE-INTEGRS DOMAIN-CONTAINING PROTEIN"/>
    <property type="match status" value="1"/>
</dbReference>
<dbReference type="Gramene" id="Psat05G0614800-T1">
    <property type="protein sequence ID" value="KAI5410895.1"/>
    <property type="gene ID" value="KIW84_056148"/>
</dbReference>
<comment type="caution">
    <text evidence="2">The sequence shown here is derived from an EMBL/GenBank/DDBJ whole genome shotgun (WGS) entry which is preliminary data.</text>
</comment>
<feature type="region of interest" description="Disordered" evidence="1">
    <location>
        <begin position="266"/>
        <end position="305"/>
    </location>
</feature>
<reference evidence="2 3" key="1">
    <citation type="journal article" date="2022" name="Nat. Genet.">
        <title>Improved pea reference genome and pan-genome highlight genomic features and evolutionary characteristics.</title>
        <authorList>
            <person name="Yang T."/>
            <person name="Liu R."/>
            <person name="Luo Y."/>
            <person name="Hu S."/>
            <person name="Wang D."/>
            <person name="Wang C."/>
            <person name="Pandey M.K."/>
            <person name="Ge S."/>
            <person name="Xu Q."/>
            <person name="Li N."/>
            <person name="Li G."/>
            <person name="Huang Y."/>
            <person name="Saxena R.K."/>
            <person name="Ji Y."/>
            <person name="Li M."/>
            <person name="Yan X."/>
            <person name="He Y."/>
            <person name="Liu Y."/>
            <person name="Wang X."/>
            <person name="Xiang C."/>
            <person name="Varshney R.K."/>
            <person name="Ding H."/>
            <person name="Gao S."/>
            <person name="Zong X."/>
        </authorList>
    </citation>
    <scope>NUCLEOTIDE SEQUENCE [LARGE SCALE GENOMIC DNA]</scope>
    <source>
        <strain evidence="2 3">cv. Zhongwan 6</strain>
    </source>
</reference>
<keyword evidence="3" id="KW-1185">Reference proteome</keyword>
<dbReference type="Proteomes" id="UP001058974">
    <property type="component" value="Chromosome 5"/>
</dbReference>
<dbReference type="EMBL" id="JAMSHJ010000005">
    <property type="protein sequence ID" value="KAI5410895.1"/>
    <property type="molecule type" value="Genomic_DNA"/>
</dbReference>
<gene>
    <name evidence="2" type="ORF">KIW84_056148</name>
</gene>
<evidence type="ECO:0000313" key="3">
    <source>
        <dbReference type="Proteomes" id="UP001058974"/>
    </source>
</evidence>
<evidence type="ECO:0008006" key="4">
    <source>
        <dbReference type="Google" id="ProtNLM"/>
    </source>
</evidence>
<proteinExistence type="predicted"/>
<protein>
    <recommendedName>
        <fullName evidence="4">Retrotransposon gag domain-containing protein</fullName>
    </recommendedName>
</protein>
<dbReference type="PANTHER" id="PTHR34222:SF40">
    <property type="match status" value="1"/>
</dbReference>
<name>A0A9D4X0F5_PEA</name>
<dbReference type="AlphaFoldDB" id="A0A9D4X0F5"/>
<evidence type="ECO:0000313" key="2">
    <source>
        <dbReference type="EMBL" id="KAI5410895.1"/>
    </source>
</evidence>
<feature type="region of interest" description="Disordered" evidence="1">
    <location>
        <begin position="214"/>
        <end position="238"/>
    </location>
</feature>
<evidence type="ECO:0000256" key="1">
    <source>
        <dbReference type="SAM" id="MobiDB-lite"/>
    </source>
</evidence>
<feature type="compositionally biased region" description="Polar residues" evidence="1">
    <location>
        <begin position="279"/>
        <end position="305"/>
    </location>
</feature>
<organism evidence="2 3">
    <name type="scientific">Pisum sativum</name>
    <name type="common">Garden pea</name>
    <name type="synonym">Lathyrus oleraceus</name>
    <dbReference type="NCBI Taxonomy" id="3888"/>
    <lineage>
        <taxon>Eukaryota</taxon>
        <taxon>Viridiplantae</taxon>
        <taxon>Streptophyta</taxon>
        <taxon>Embryophyta</taxon>
        <taxon>Tracheophyta</taxon>
        <taxon>Spermatophyta</taxon>
        <taxon>Magnoliopsida</taxon>
        <taxon>eudicotyledons</taxon>
        <taxon>Gunneridae</taxon>
        <taxon>Pentapetalae</taxon>
        <taxon>rosids</taxon>
        <taxon>fabids</taxon>
        <taxon>Fabales</taxon>
        <taxon>Fabaceae</taxon>
        <taxon>Papilionoideae</taxon>
        <taxon>50 kb inversion clade</taxon>
        <taxon>NPAAA clade</taxon>
        <taxon>Hologalegina</taxon>
        <taxon>IRL clade</taxon>
        <taxon>Fabeae</taxon>
        <taxon>Lathyrus</taxon>
    </lineage>
</organism>